<proteinExistence type="inferred from homology"/>
<comment type="similarity">
    <text evidence="1">Belongs to the 4-hydroxybenzoyl-CoA thioesterase family.</text>
</comment>
<keyword evidence="4" id="KW-1185">Reference proteome</keyword>
<dbReference type="AlphaFoldDB" id="D7KL53"/>
<dbReference type="HOGENOM" id="CLU_101141_1_2_1"/>
<dbReference type="PANTHER" id="PTHR31793">
    <property type="entry name" value="4-HYDROXYBENZOYL-COA THIOESTERASE FAMILY MEMBER"/>
    <property type="match status" value="1"/>
</dbReference>
<dbReference type="OrthoDB" id="588330at2759"/>
<dbReference type="KEGG" id="aly:9327229"/>
<dbReference type="EMBL" id="GL348713">
    <property type="protein sequence ID" value="EFH70122.1"/>
    <property type="molecule type" value="Genomic_DNA"/>
</dbReference>
<evidence type="ECO:0000256" key="2">
    <source>
        <dbReference type="ARBA" id="ARBA00022801"/>
    </source>
</evidence>
<dbReference type="GO" id="GO:0009507">
    <property type="term" value="C:chloroplast"/>
    <property type="evidence" value="ECO:0007669"/>
    <property type="project" value="EnsemblPlants"/>
</dbReference>
<dbReference type="GO" id="GO:0016297">
    <property type="term" value="F:fatty acyl-[ACP] hydrolase activity"/>
    <property type="evidence" value="ECO:0007669"/>
    <property type="project" value="EnsemblPlants"/>
</dbReference>
<name>D7KL53_ARALL</name>
<dbReference type="SUPFAM" id="SSF54637">
    <property type="entry name" value="Thioesterase/thiol ester dehydrase-isomerase"/>
    <property type="match status" value="1"/>
</dbReference>
<gene>
    <name evidence="3" type="ORF">ARALYDRAFT_891160</name>
</gene>
<protein>
    <submittedName>
        <fullName evidence="3">Uncharacterized protein</fullName>
    </submittedName>
</protein>
<evidence type="ECO:0000313" key="4">
    <source>
        <dbReference type="Proteomes" id="UP000008694"/>
    </source>
</evidence>
<dbReference type="InterPro" id="IPR050563">
    <property type="entry name" value="4-hydroxybenzoyl-CoA_TE"/>
</dbReference>
<dbReference type="InterPro" id="IPR029069">
    <property type="entry name" value="HotDog_dom_sf"/>
</dbReference>
<evidence type="ECO:0000313" key="3">
    <source>
        <dbReference type="EMBL" id="EFH70122.1"/>
    </source>
</evidence>
<sequence length="205" mass="23007">MFQAAATAAQAMPVQHVGFPRFLSRQLVLPLRSAKTFKPLACLKLRVKGVNGLHEIELKVRDYELDQFGVENNAVYANYCQHGQHEFMKSIGINCDEVSRSGEALAVSELTIKFLAPLRSGCKFVVKTRISGRSVARIYYEQFIFKLPNQEPILEAKGTVVWLFVSRLTYALSSVTSTANMFLIDHALLGSTKHFLSIAKKSRHM</sequence>
<evidence type="ECO:0000256" key="1">
    <source>
        <dbReference type="ARBA" id="ARBA00005953"/>
    </source>
</evidence>
<accession>D7KL53</accession>
<dbReference type="Proteomes" id="UP000008694">
    <property type="component" value="Unassembled WGS sequence"/>
</dbReference>
<dbReference type="PANTHER" id="PTHR31793:SF27">
    <property type="entry name" value="NOVEL THIOESTERASE SUPERFAMILY DOMAIN AND SAPOSIN A-TYPE DOMAIN CONTAINING PROTEIN (0610012H03RIK)"/>
    <property type="match status" value="1"/>
</dbReference>
<dbReference type="eggNOG" id="ENOG502RYRP">
    <property type="taxonomic scope" value="Eukaryota"/>
</dbReference>
<dbReference type="Pfam" id="PF13279">
    <property type="entry name" value="4HBT_2"/>
    <property type="match status" value="1"/>
</dbReference>
<dbReference type="Gene3D" id="3.10.129.10">
    <property type="entry name" value="Hotdog Thioesterase"/>
    <property type="match status" value="1"/>
</dbReference>
<dbReference type="Gramene" id="scaffold_103954.1">
    <property type="protein sequence ID" value="scaffold_103954.1"/>
    <property type="gene ID" value="scaffold_103954.1"/>
</dbReference>
<dbReference type="CDD" id="cd00586">
    <property type="entry name" value="4HBT"/>
    <property type="match status" value="1"/>
</dbReference>
<keyword evidence="2" id="KW-0378">Hydrolase</keyword>
<reference evidence="4" key="1">
    <citation type="journal article" date="2011" name="Nat. Genet.">
        <title>The Arabidopsis lyrata genome sequence and the basis of rapid genome size change.</title>
        <authorList>
            <person name="Hu T.T."/>
            <person name="Pattyn P."/>
            <person name="Bakker E.G."/>
            <person name="Cao J."/>
            <person name="Cheng J.-F."/>
            <person name="Clark R.M."/>
            <person name="Fahlgren N."/>
            <person name="Fawcett J.A."/>
            <person name="Grimwood J."/>
            <person name="Gundlach H."/>
            <person name="Haberer G."/>
            <person name="Hollister J.D."/>
            <person name="Ossowski S."/>
            <person name="Ottilar R.P."/>
            <person name="Salamov A.A."/>
            <person name="Schneeberger K."/>
            <person name="Spannagl M."/>
            <person name="Wang X."/>
            <person name="Yang L."/>
            <person name="Nasrallah M.E."/>
            <person name="Bergelson J."/>
            <person name="Carrington J.C."/>
            <person name="Gaut B.S."/>
            <person name="Schmutz J."/>
            <person name="Mayer K.F.X."/>
            <person name="Van de Peer Y."/>
            <person name="Grigoriev I.V."/>
            <person name="Nordborg M."/>
            <person name="Weigel D."/>
            <person name="Guo Y.-L."/>
        </authorList>
    </citation>
    <scope>NUCLEOTIDE SEQUENCE [LARGE SCALE GENOMIC DNA]</scope>
    <source>
        <strain evidence="4">cv. MN47</strain>
    </source>
</reference>
<organism evidence="4">
    <name type="scientific">Arabidopsis lyrata subsp. lyrata</name>
    <name type="common">Lyre-leaved rock-cress</name>
    <dbReference type="NCBI Taxonomy" id="81972"/>
    <lineage>
        <taxon>Eukaryota</taxon>
        <taxon>Viridiplantae</taxon>
        <taxon>Streptophyta</taxon>
        <taxon>Embryophyta</taxon>
        <taxon>Tracheophyta</taxon>
        <taxon>Spermatophyta</taxon>
        <taxon>Magnoliopsida</taxon>
        <taxon>eudicotyledons</taxon>
        <taxon>Gunneridae</taxon>
        <taxon>Pentapetalae</taxon>
        <taxon>rosids</taxon>
        <taxon>malvids</taxon>
        <taxon>Brassicales</taxon>
        <taxon>Brassicaceae</taxon>
        <taxon>Camelineae</taxon>
        <taxon>Arabidopsis</taxon>
    </lineage>
</organism>